<dbReference type="InterPro" id="IPR044730">
    <property type="entry name" value="RNase_H-like_dom_plant"/>
</dbReference>
<dbReference type="SUPFAM" id="SSF53098">
    <property type="entry name" value="Ribonuclease H-like"/>
    <property type="match status" value="1"/>
</dbReference>
<gene>
    <name evidence="2" type="ORF">FSB_LOCUS45963</name>
</gene>
<reference evidence="2" key="1">
    <citation type="submission" date="2018-02" db="EMBL/GenBank/DDBJ databases">
        <authorList>
            <person name="Cohen D.B."/>
            <person name="Kent A.D."/>
        </authorList>
    </citation>
    <scope>NUCLEOTIDE SEQUENCE</scope>
</reference>
<dbReference type="AlphaFoldDB" id="A0A2N9I2H9"/>
<dbReference type="PANTHER" id="PTHR47074">
    <property type="entry name" value="BNAC02G40300D PROTEIN"/>
    <property type="match status" value="1"/>
</dbReference>
<feature type="domain" description="RNase H type-1" evidence="1">
    <location>
        <begin position="107"/>
        <end position="225"/>
    </location>
</feature>
<evidence type="ECO:0000259" key="1">
    <source>
        <dbReference type="Pfam" id="PF13456"/>
    </source>
</evidence>
<accession>A0A2N9I2H9</accession>
<dbReference type="Gene3D" id="3.30.420.10">
    <property type="entry name" value="Ribonuclease H-like superfamily/Ribonuclease H"/>
    <property type="match status" value="1"/>
</dbReference>
<dbReference type="Pfam" id="PF13456">
    <property type="entry name" value="RVT_3"/>
    <property type="match status" value="1"/>
</dbReference>
<name>A0A2N9I2H9_FAGSY</name>
<dbReference type="InterPro" id="IPR002156">
    <property type="entry name" value="RNaseH_domain"/>
</dbReference>
<evidence type="ECO:0000313" key="2">
    <source>
        <dbReference type="EMBL" id="SPD18081.1"/>
    </source>
</evidence>
<dbReference type="InterPro" id="IPR052929">
    <property type="entry name" value="RNase_H-like_EbsB-rel"/>
</dbReference>
<sequence length="231" mass="25658">MSMRAMDEPSCPWVLMEVSLKEKRMVSIGNSSARASNKVLRCTSLTRALWFGICGIKTEHFHLASAADLVEVIVFPSDEVVTSGTSSYLSNGNEGWVRPNFGIIKINCDATVGPRFSSIAAVTRDWRGKLVFAFSKKVETILPLQAEAEAIIWTGQLAIAHDLSKVIVEFDCKTCVEAVNRIGSYPWLIKSGMLIFANLMSGLTWWKLCWVSRLANRAPHALAKWSLQYLS</sequence>
<dbReference type="PANTHER" id="PTHR47074:SF11">
    <property type="entry name" value="REVERSE TRANSCRIPTASE-LIKE PROTEIN"/>
    <property type="match status" value="1"/>
</dbReference>
<organism evidence="2">
    <name type="scientific">Fagus sylvatica</name>
    <name type="common">Beechnut</name>
    <dbReference type="NCBI Taxonomy" id="28930"/>
    <lineage>
        <taxon>Eukaryota</taxon>
        <taxon>Viridiplantae</taxon>
        <taxon>Streptophyta</taxon>
        <taxon>Embryophyta</taxon>
        <taxon>Tracheophyta</taxon>
        <taxon>Spermatophyta</taxon>
        <taxon>Magnoliopsida</taxon>
        <taxon>eudicotyledons</taxon>
        <taxon>Gunneridae</taxon>
        <taxon>Pentapetalae</taxon>
        <taxon>rosids</taxon>
        <taxon>fabids</taxon>
        <taxon>Fagales</taxon>
        <taxon>Fagaceae</taxon>
        <taxon>Fagus</taxon>
    </lineage>
</organism>
<dbReference type="EMBL" id="OIVN01004557">
    <property type="protein sequence ID" value="SPD18081.1"/>
    <property type="molecule type" value="Genomic_DNA"/>
</dbReference>
<protein>
    <recommendedName>
        <fullName evidence="1">RNase H type-1 domain-containing protein</fullName>
    </recommendedName>
</protein>
<dbReference type="CDD" id="cd06222">
    <property type="entry name" value="RNase_H_like"/>
    <property type="match status" value="1"/>
</dbReference>
<dbReference type="InterPro" id="IPR012337">
    <property type="entry name" value="RNaseH-like_sf"/>
</dbReference>
<dbReference type="GO" id="GO:0003676">
    <property type="term" value="F:nucleic acid binding"/>
    <property type="evidence" value="ECO:0007669"/>
    <property type="project" value="InterPro"/>
</dbReference>
<dbReference type="InterPro" id="IPR036397">
    <property type="entry name" value="RNaseH_sf"/>
</dbReference>
<dbReference type="GO" id="GO:0004523">
    <property type="term" value="F:RNA-DNA hybrid ribonuclease activity"/>
    <property type="evidence" value="ECO:0007669"/>
    <property type="project" value="InterPro"/>
</dbReference>
<proteinExistence type="predicted"/>